<evidence type="ECO:0000313" key="2">
    <source>
        <dbReference type="EMBL" id="CAH1989373.1"/>
    </source>
</evidence>
<evidence type="ECO:0000313" key="3">
    <source>
        <dbReference type="Proteomes" id="UP001152888"/>
    </source>
</evidence>
<protein>
    <submittedName>
        <fullName evidence="2">Uncharacterized protein</fullName>
    </submittedName>
</protein>
<gene>
    <name evidence="2" type="ORF">ACAOBT_LOCUS18995</name>
</gene>
<name>A0A9P0PM19_ACAOB</name>
<dbReference type="Proteomes" id="UP001152888">
    <property type="component" value="Unassembled WGS sequence"/>
</dbReference>
<comment type="caution">
    <text evidence="2">The sequence shown here is derived from an EMBL/GenBank/DDBJ whole genome shotgun (WGS) entry which is preliminary data.</text>
</comment>
<sequence length="103" mass="11564">MKSNKYFPDTEKKLYMPETHLRFPHIIHTSSPMSYISLTSPGSSVPSDSFPGPVPISDRPAERVTRQPVQTVVGQRSNASYEAIHFSDPLVRAMIDADMNNMQ</sequence>
<proteinExistence type="predicted"/>
<keyword evidence="3" id="KW-1185">Reference proteome</keyword>
<organism evidence="2 3">
    <name type="scientific">Acanthoscelides obtectus</name>
    <name type="common">Bean weevil</name>
    <name type="synonym">Bruchus obtectus</name>
    <dbReference type="NCBI Taxonomy" id="200917"/>
    <lineage>
        <taxon>Eukaryota</taxon>
        <taxon>Metazoa</taxon>
        <taxon>Ecdysozoa</taxon>
        <taxon>Arthropoda</taxon>
        <taxon>Hexapoda</taxon>
        <taxon>Insecta</taxon>
        <taxon>Pterygota</taxon>
        <taxon>Neoptera</taxon>
        <taxon>Endopterygota</taxon>
        <taxon>Coleoptera</taxon>
        <taxon>Polyphaga</taxon>
        <taxon>Cucujiformia</taxon>
        <taxon>Chrysomeloidea</taxon>
        <taxon>Chrysomelidae</taxon>
        <taxon>Bruchinae</taxon>
        <taxon>Bruchini</taxon>
        <taxon>Acanthoscelides</taxon>
    </lineage>
</organism>
<dbReference type="EMBL" id="CAKOFQ010007062">
    <property type="protein sequence ID" value="CAH1989373.1"/>
    <property type="molecule type" value="Genomic_DNA"/>
</dbReference>
<dbReference type="AlphaFoldDB" id="A0A9P0PM19"/>
<reference evidence="2" key="1">
    <citation type="submission" date="2022-03" db="EMBL/GenBank/DDBJ databases">
        <authorList>
            <person name="Sayadi A."/>
        </authorList>
    </citation>
    <scope>NUCLEOTIDE SEQUENCE</scope>
</reference>
<feature type="compositionally biased region" description="Polar residues" evidence="1">
    <location>
        <begin position="38"/>
        <end position="47"/>
    </location>
</feature>
<evidence type="ECO:0000256" key="1">
    <source>
        <dbReference type="SAM" id="MobiDB-lite"/>
    </source>
</evidence>
<feature type="region of interest" description="Disordered" evidence="1">
    <location>
        <begin position="38"/>
        <end position="69"/>
    </location>
</feature>
<accession>A0A9P0PM19</accession>